<evidence type="ECO:0000313" key="9">
    <source>
        <dbReference type="EMBL" id="TID22384.1"/>
    </source>
</evidence>
<evidence type="ECO:0000256" key="6">
    <source>
        <dbReference type="PIRNR" id="PIRNR002291"/>
    </source>
</evidence>
<keyword evidence="4 6" id="KW-0653">Protein transport</keyword>
<keyword evidence="10" id="KW-1185">Reference proteome</keyword>
<dbReference type="Pfam" id="PF01602">
    <property type="entry name" value="Adaptin_N"/>
    <property type="match status" value="1"/>
</dbReference>
<dbReference type="AlphaFoldDB" id="A0A4Z1PKJ3"/>
<comment type="caution">
    <text evidence="9">The sequence shown here is derived from an EMBL/GenBank/DDBJ whole genome shotgun (WGS) entry which is preliminary data.</text>
</comment>
<dbReference type="STRING" id="86259.A0A4Z1PKJ3"/>
<feature type="region of interest" description="Disordered" evidence="7">
    <location>
        <begin position="643"/>
        <end position="674"/>
    </location>
</feature>
<evidence type="ECO:0000256" key="5">
    <source>
        <dbReference type="ARBA" id="ARBA00023136"/>
    </source>
</evidence>
<evidence type="ECO:0000256" key="2">
    <source>
        <dbReference type="ARBA" id="ARBA00006613"/>
    </source>
</evidence>
<protein>
    <recommendedName>
        <fullName evidence="6">AP complex subunit beta</fullName>
    </recommendedName>
</protein>
<evidence type="ECO:0000256" key="1">
    <source>
        <dbReference type="ARBA" id="ARBA00004308"/>
    </source>
</evidence>
<reference evidence="9 10" key="1">
    <citation type="submission" date="2019-04" db="EMBL/GenBank/DDBJ databases">
        <title>High contiguity whole genome sequence and gene annotation resource for two Venturia nashicola isolates.</title>
        <authorList>
            <person name="Prokchorchik M."/>
            <person name="Won K."/>
            <person name="Lee Y."/>
            <person name="Choi E.D."/>
            <person name="Segonzac C."/>
            <person name="Sohn K.H."/>
        </authorList>
    </citation>
    <scope>NUCLEOTIDE SEQUENCE [LARGE SCALE GENOMIC DNA]</scope>
    <source>
        <strain evidence="9 10">PRI2</strain>
    </source>
</reference>
<dbReference type="InterPro" id="IPR002553">
    <property type="entry name" value="Clathrin/coatomer_adapt-like_N"/>
</dbReference>
<gene>
    <name evidence="9" type="ORF">E6O75_ATG11178</name>
</gene>
<dbReference type="SUPFAM" id="SSF48371">
    <property type="entry name" value="ARM repeat"/>
    <property type="match status" value="1"/>
</dbReference>
<comment type="subcellular location">
    <subcellularLocation>
        <location evidence="1">Endomembrane system</location>
    </subcellularLocation>
</comment>
<sequence>MAVNRIRGAFAVPRKGETFELRAGLVSQYAYERKEAIQKTIMSMTLGKDVSALFPDVLKNIATTDLDQKKLVYLYLMNYAKSHPDLCILAVNTFVQDSEDPNPLVRALAIRTMGCIRVDKMVDYMEEPLRKTLRDESPYVRKTAVLCVAKLFDLNPSMCIENGFLEVLQELVGDPNPMVVANSVTALVEIQEAAPETKAFSISPATLKKMMLALNECTEWGRITILASLADYKANDVKEAEHICERVAPQFQHANPAVVLAAVKAVFLHMRAIGPELSKSYLRKMAPPLVTLVSSQPEVQYVALRNIDLLLQKTPDILSKEMRVFFCKYNDPPYLKLQKLEIMVRIANEKNVDQLLAELKEYAMEVDMDFVRRAVRAIGQVAIKIETASEKCVNTLLDLIGTKVNYVVQEAIVVIKDIFRKYPGYEGIIPTLCQCIDELDEPNARGSLIWIVGEYAEKISNAGDILAGFVEGFNEEFTQTQLQILTAVVKLFLKKPDQSQGLVQKVLQAATSQSDNPDIRDRAYVYWRLLSSDPQITKDVVLSEKPPITTTIQSLPPALLETLIGELSTLASVYHKPPETFLGQGRFGADAMQQAAIEEQQELARENPLAAAAVAVASGATPQSNVENLLDIDFDGAVPASMQKPPPGGSNGLEGLAGTPQRVGSPTVAQPTNNMDDLMGIFGSGPEPANTSAAADDLLNGFGGLNMGGAPPAAPAQPQKQTNDDILGLF</sequence>
<keyword evidence="3 6" id="KW-0813">Transport</keyword>
<dbReference type="InterPro" id="IPR026739">
    <property type="entry name" value="AP_beta"/>
</dbReference>
<name>A0A4Z1PKJ3_9PEZI</name>
<dbReference type="InterPro" id="IPR016342">
    <property type="entry name" value="AP_complex_bsu_1_2_4"/>
</dbReference>
<dbReference type="GO" id="GO:0030117">
    <property type="term" value="C:membrane coat"/>
    <property type="evidence" value="ECO:0007669"/>
    <property type="project" value="InterPro"/>
</dbReference>
<dbReference type="GO" id="GO:0012505">
    <property type="term" value="C:endomembrane system"/>
    <property type="evidence" value="ECO:0007669"/>
    <property type="project" value="UniProtKB-SubCell"/>
</dbReference>
<dbReference type="GO" id="GO:0016192">
    <property type="term" value="P:vesicle-mediated transport"/>
    <property type="evidence" value="ECO:0007669"/>
    <property type="project" value="InterPro"/>
</dbReference>
<dbReference type="EMBL" id="SNSC02000008">
    <property type="protein sequence ID" value="TID22384.1"/>
    <property type="molecule type" value="Genomic_DNA"/>
</dbReference>
<dbReference type="GO" id="GO:0030276">
    <property type="term" value="F:clathrin binding"/>
    <property type="evidence" value="ECO:0007669"/>
    <property type="project" value="InterPro"/>
</dbReference>
<feature type="region of interest" description="Disordered" evidence="7">
    <location>
        <begin position="706"/>
        <end position="730"/>
    </location>
</feature>
<keyword evidence="5 6" id="KW-0472">Membrane</keyword>
<dbReference type="InterPro" id="IPR016024">
    <property type="entry name" value="ARM-type_fold"/>
</dbReference>
<feature type="compositionally biased region" description="Low complexity" evidence="7">
    <location>
        <begin position="708"/>
        <end position="719"/>
    </location>
</feature>
<evidence type="ECO:0000259" key="8">
    <source>
        <dbReference type="Pfam" id="PF01602"/>
    </source>
</evidence>
<organism evidence="9 10">
    <name type="scientific">Venturia nashicola</name>
    <dbReference type="NCBI Taxonomy" id="86259"/>
    <lineage>
        <taxon>Eukaryota</taxon>
        <taxon>Fungi</taxon>
        <taxon>Dikarya</taxon>
        <taxon>Ascomycota</taxon>
        <taxon>Pezizomycotina</taxon>
        <taxon>Dothideomycetes</taxon>
        <taxon>Pleosporomycetidae</taxon>
        <taxon>Venturiales</taxon>
        <taxon>Venturiaceae</taxon>
        <taxon>Venturia</taxon>
    </lineage>
</organism>
<dbReference type="PIRSF" id="PIRSF002291">
    <property type="entry name" value="AP_complex_beta"/>
    <property type="match status" value="1"/>
</dbReference>
<evidence type="ECO:0000256" key="4">
    <source>
        <dbReference type="ARBA" id="ARBA00022927"/>
    </source>
</evidence>
<dbReference type="PANTHER" id="PTHR11134">
    <property type="entry name" value="ADAPTOR COMPLEX SUBUNIT BETA FAMILY MEMBER"/>
    <property type="match status" value="1"/>
</dbReference>
<dbReference type="GO" id="GO:0006886">
    <property type="term" value="P:intracellular protein transport"/>
    <property type="evidence" value="ECO:0007669"/>
    <property type="project" value="InterPro"/>
</dbReference>
<comment type="similarity">
    <text evidence="2 6">Belongs to the adaptor complexes large subunit family.</text>
</comment>
<dbReference type="InterPro" id="IPR011989">
    <property type="entry name" value="ARM-like"/>
</dbReference>
<dbReference type="FunFam" id="1.25.10.10:FF:000058">
    <property type="entry name" value="AP complex subunit beta"/>
    <property type="match status" value="1"/>
</dbReference>
<dbReference type="OrthoDB" id="10254310at2759"/>
<comment type="function">
    <text evidence="6">Adaptins are components of the adaptor complexes which link clathrin to receptors in coated vesicles. Clathrin-associated protein complexes are believed to interact with the cytoplasmic tails of membrane proteins, leading to their selection and concentration.</text>
</comment>
<accession>A0A4Z1PKJ3</accession>
<feature type="domain" description="Clathrin/coatomer adaptor adaptin-like N-terminal" evidence="8">
    <location>
        <begin position="15"/>
        <end position="533"/>
    </location>
</feature>
<feature type="compositionally biased region" description="Polar residues" evidence="7">
    <location>
        <begin position="662"/>
        <end position="674"/>
    </location>
</feature>
<dbReference type="Proteomes" id="UP000298493">
    <property type="component" value="Unassembled WGS sequence"/>
</dbReference>
<proteinExistence type="inferred from homology"/>
<evidence type="ECO:0000313" key="10">
    <source>
        <dbReference type="Proteomes" id="UP000298493"/>
    </source>
</evidence>
<evidence type="ECO:0000256" key="7">
    <source>
        <dbReference type="SAM" id="MobiDB-lite"/>
    </source>
</evidence>
<evidence type="ECO:0000256" key="3">
    <source>
        <dbReference type="ARBA" id="ARBA00022448"/>
    </source>
</evidence>
<dbReference type="Gene3D" id="1.25.10.10">
    <property type="entry name" value="Leucine-rich Repeat Variant"/>
    <property type="match status" value="1"/>
</dbReference>